<reference evidence="1 2" key="1">
    <citation type="journal article" date="2023" name="G3 (Bethesda)">
        <title>A chromosome-length genome assembly and annotation of blackberry (Rubus argutus, cv. 'Hillquist').</title>
        <authorList>
            <person name="Bruna T."/>
            <person name="Aryal R."/>
            <person name="Dudchenko O."/>
            <person name="Sargent D.J."/>
            <person name="Mead D."/>
            <person name="Buti M."/>
            <person name="Cavallini A."/>
            <person name="Hytonen T."/>
            <person name="Andres J."/>
            <person name="Pham M."/>
            <person name="Weisz D."/>
            <person name="Mascagni F."/>
            <person name="Usai G."/>
            <person name="Natali L."/>
            <person name="Bassil N."/>
            <person name="Fernandez G.E."/>
            <person name="Lomsadze A."/>
            <person name="Armour M."/>
            <person name="Olukolu B."/>
            <person name="Poorten T."/>
            <person name="Britton C."/>
            <person name="Davik J."/>
            <person name="Ashrafi H."/>
            <person name="Aiden E.L."/>
            <person name="Borodovsky M."/>
            <person name="Worthington M."/>
        </authorList>
    </citation>
    <scope>NUCLEOTIDE SEQUENCE [LARGE SCALE GENOMIC DNA]</scope>
    <source>
        <strain evidence="1">PI 553951</strain>
    </source>
</reference>
<dbReference type="EMBL" id="JBEDUW010000003">
    <property type="protein sequence ID" value="KAK9939490.1"/>
    <property type="molecule type" value="Genomic_DNA"/>
</dbReference>
<keyword evidence="2" id="KW-1185">Reference proteome</keyword>
<evidence type="ECO:0000313" key="2">
    <source>
        <dbReference type="Proteomes" id="UP001457282"/>
    </source>
</evidence>
<dbReference type="Proteomes" id="UP001457282">
    <property type="component" value="Unassembled WGS sequence"/>
</dbReference>
<protein>
    <submittedName>
        <fullName evidence="1">Uncharacterized protein</fullName>
    </submittedName>
</protein>
<dbReference type="AlphaFoldDB" id="A0AAW1XTR6"/>
<comment type="caution">
    <text evidence="1">The sequence shown here is derived from an EMBL/GenBank/DDBJ whole genome shotgun (WGS) entry which is preliminary data.</text>
</comment>
<gene>
    <name evidence="1" type="ORF">M0R45_016185</name>
</gene>
<sequence>MEARQWLGYRRQGSLRRLWAEEKRPHGSDGLFDGSRRSLRCWRLSSWPCTEDARGGSRVLEFTELAGMVMAGFVVLKVGHGLCELK</sequence>
<name>A0AAW1XTR6_RUBAR</name>
<organism evidence="1 2">
    <name type="scientific">Rubus argutus</name>
    <name type="common">Southern blackberry</name>
    <dbReference type="NCBI Taxonomy" id="59490"/>
    <lineage>
        <taxon>Eukaryota</taxon>
        <taxon>Viridiplantae</taxon>
        <taxon>Streptophyta</taxon>
        <taxon>Embryophyta</taxon>
        <taxon>Tracheophyta</taxon>
        <taxon>Spermatophyta</taxon>
        <taxon>Magnoliopsida</taxon>
        <taxon>eudicotyledons</taxon>
        <taxon>Gunneridae</taxon>
        <taxon>Pentapetalae</taxon>
        <taxon>rosids</taxon>
        <taxon>fabids</taxon>
        <taxon>Rosales</taxon>
        <taxon>Rosaceae</taxon>
        <taxon>Rosoideae</taxon>
        <taxon>Rosoideae incertae sedis</taxon>
        <taxon>Rubus</taxon>
    </lineage>
</organism>
<proteinExistence type="predicted"/>
<accession>A0AAW1XTR6</accession>
<evidence type="ECO:0000313" key="1">
    <source>
        <dbReference type="EMBL" id="KAK9939490.1"/>
    </source>
</evidence>